<dbReference type="Proteomes" id="UP000510888">
    <property type="component" value="Plasmid PPGU16_p2"/>
</dbReference>
<organism evidence="1 2">
    <name type="scientific">Paraburkholderia largidicola</name>
    <dbReference type="NCBI Taxonomy" id="3014751"/>
    <lineage>
        <taxon>Bacteria</taxon>
        <taxon>Pseudomonadati</taxon>
        <taxon>Pseudomonadota</taxon>
        <taxon>Betaproteobacteria</taxon>
        <taxon>Burkholderiales</taxon>
        <taxon>Burkholderiaceae</taxon>
        <taxon>Paraburkholderia</taxon>
    </lineage>
</organism>
<gene>
    <name evidence="1" type="ORF">PPGU16_82320</name>
</gene>
<keyword evidence="2" id="KW-1185">Reference proteome</keyword>
<dbReference type="AlphaFoldDB" id="A0A7I8C3G8"/>
<keyword evidence="1" id="KW-0614">Plasmid</keyword>
<name>A0A7I8C3G8_9BURK</name>
<reference evidence="1 2" key="1">
    <citation type="journal article" date="2020" name="Genes (Basel)">
        <title>Genomic Comparison of Insect Gut Symbionts from Divergent Burkholderia Subclades.</title>
        <authorList>
            <person name="Takeshita K."/>
            <person name="Kikuchi Y."/>
        </authorList>
    </citation>
    <scope>NUCLEOTIDE SEQUENCE [LARGE SCALE GENOMIC DNA]</scope>
    <source>
        <strain evidence="1 2">PGU16</strain>
        <plasmid evidence="1 2">PPGU16_p2</plasmid>
    </source>
</reference>
<dbReference type="EMBL" id="AP023177">
    <property type="protein sequence ID" value="BCF95165.1"/>
    <property type="molecule type" value="Genomic_DNA"/>
</dbReference>
<sequence>MQRDSVEAENIHAKWLVWQGKGRRVLELIEAPDSRLVVGGIRVQYVQRNLNSASSYLKKNAGTFGQLQCMASQGFADRG</sequence>
<evidence type="ECO:0000313" key="1">
    <source>
        <dbReference type="EMBL" id="BCF95165.1"/>
    </source>
</evidence>
<proteinExistence type="predicted"/>
<protein>
    <submittedName>
        <fullName evidence="1">Uncharacterized protein</fullName>
    </submittedName>
</protein>
<geneLocation type="plasmid" evidence="1 2">
    <name>PPGU16_p2</name>
</geneLocation>
<accession>A0A7I8C3G8</accession>
<evidence type="ECO:0000313" key="2">
    <source>
        <dbReference type="Proteomes" id="UP000510888"/>
    </source>
</evidence>
<dbReference type="KEGG" id="plad:PPGU16_82320"/>